<evidence type="ECO:0000313" key="3">
    <source>
        <dbReference type="Proteomes" id="UP000198929"/>
    </source>
</evidence>
<dbReference type="RefSeq" id="WP_256232289.1">
    <property type="nucleotide sequence ID" value="NZ_FOGQ01000025.1"/>
</dbReference>
<accession>A0A1H9WKL9</accession>
<dbReference type="Proteomes" id="UP000198929">
    <property type="component" value="Unassembled WGS sequence"/>
</dbReference>
<evidence type="ECO:0000256" key="1">
    <source>
        <dbReference type="SAM" id="MobiDB-lite"/>
    </source>
</evidence>
<evidence type="ECO:0000313" key="2">
    <source>
        <dbReference type="EMBL" id="SES34482.1"/>
    </source>
</evidence>
<organism evidence="2 3">
    <name type="scientific">Corynebacterium cystitidis DSM 20524</name>
    <dbReference type="NCBI Taxonomy" id="1121357"/>
    <lineage>
        <taxon>Bacteria</taxon>
        <taxon>Bacillati</taxon>
        <taxon>Actinomycetota</taxon>
        <taxon>Actinomycetes</taxon>
        <taxon>Mycobacteriales</taxon>
        <taxon>Corynebacteriaceae</taxon>
        <taxon>Corynebacterium</taxon>
    </lineage>
</organism>
<feature type="region of interest" description="Disordered" evidence="1">
    <location>
        <begin position="1"/>
        <end position="22"/>
    </location>
</feature>
<reference evidence="3" key="1">
    <citation type="submission" date="2016-10" db="EMBL/GenBank/DDBJ databases">
        <authorList>
            <person name="Varghese N."/>
            <person name="Submissions S."/>
        </authorList>
    </citation>
    <scope>NUCLEOTIDE SEQUENCE [LARGE SCALE GENOMIC DNA]</scope>
    <source>
        <strain evidence="3">DSM 20524</strain>
    </source>
</reference>
<keyword evidence="3" id="KW-1185">Reference proteome</keyword>
<dbReference type="EMBL" id="FOGQ01000025">
    <property type="protein sequence ID" value="SES34482.1"/>
    <property type="molecule type" value="Genomic_DNA"/>
</dbReference>
<gene>
    <name evidence="2" type="ORF">SAMN05661109_02792</name>
</gene>
<dbReference type="STRING" id="1121357.SAMN05661109_02792"/>
<name>A0A1H9WKL9_9CORY</name>
<proteinExistence type="predicted"/>
<sequence>MEVADHTTTRNHSGNFNHENFREVEKVRARKAADAAANGDMSLWEDMVLDEAADIEARFPGKYNSALNEALDYFIENGDLAFRPKR</sequence>
<dbReference type="AlphaFoldDB" id="A0A1H9WKL9"/>
<protein>
    <submittedName>
        <fullName evidence="2">Uncharacterized protein</fullName>
    </submittedName>
</protein>